<dbReference type="Proteomes" id="UP000199236">
    <property type="component" value="Unassembled WGS sequence"/>
</dbReference>
<keyword evidence="1" id="KW-0472">Membrane</keyword>
<keyword evidence="4" id="KW-1185">Reference proteome</keyword>
<dbReference type="AlphaFoldDB" id="A0A1I5FM85"/>
<evidence type="ECO:0000313" key="3">
    <source>
        <dbReference type="EMBL" id="SFO24361.1"/>
    </source>
</evidence>
<gene>
    <name evidence="3" type="ORF">SAMN04488056_10493</name>
</gene>
<keyword evidence="1" id="KW-0812">Transmembrane</keyword>
<dbReference type="STRING" id="655353.SAMN04488056_10493"/>
<dbReference type="InterPro" id="IPR058279">
    <property type="entry name" value="DUF7973"/>
</dbReference>
<dbReference type="EMBL" id="FOVR01000004">
    <property type="protein sequence ID" value="SFO24361.1"/>
    <property type="molecule type" value="Genomic_DNA"/>
</dbReference>
<feature type="transmembrane region" description="Helical" evidence="1">
    <location>
        <begin position="191"/>
        <end position="209"/>
    </location>
</feature>
<feature type="transmembrane region" description="Helical" evidence="1">
    <location>
        <begin position="108"/>
        <end position="129"/>
    </location>
</feature>
<feature type="domain" description="DUF7973" evidence="2">
    <location>
        <begin position="180"/>
        <end position="305"/>
    </location>
</feature>
<accession>A0A1I5FM85</accession>
<evidence type="ECO:0000259" key="2">
    <source>
        <dbReference type="Pfam" id="PF25928"/>
    </source>
</evidence>
<proteinExistence type="predicted"/>
<protein>
    <recommendedName>
        <fullName evidence="2">DUF7973 domain-containing protein</fullName>
    </recommendedName>
</protein>
<name>A0A1I5FM85_9HYPH</name>
<sequence>MTATIISLLVAFGGGIFGAALGALSAFAFVGFLTLIGVALTLGIAPDATSVAQGAASYFGGLPFGAFGPHVGGFASGVAAAAYAANKGYIDNGRDIITAGMGLNKPDVLLVGGIFGVFGYALCCLVQLIPNFGPGLAWTDYPGICVFVSAVVARLIWGKAGLFGKAEEGRSFFDPSDAIKWLPFQSTKGQIALIGAGVGLLGGWLGITYGGTGALLAFGFAAASLILLSLGLAVPVTHHIALPAAIAGVASGSMLWALIVGIICAFLGELCARLFLVHGDTHIDPPATAIAIMTFVLNGLTALGFWAAIPLPL</sequence>
<organism evidence="3 4">
    <name type="scientific">Cohaesibacter marisflavi</name>
    <dbReference type="NCBI Taxonomy" id="655353"/>
    <lineage>
        <taxon>Bacteria</taxon>
        <taxon>Pseudomonadati</taxon>
        <taxon>Pseudomonadota</taxon>
        <taxon>Alphaproteobacteria</taxon>
        <taxon>Hyphomicrobiales</taxon>
        <taxon>Cohaesibacteraceae</taxon>
    </lineage>
</organism>
<evidence type="ECO:0000256" key="1">
    <source>
        <dbReference type="SAM" id="Phobius"/>
    </source>
</evidence>
<feature type="transmembrane region" description="Helical" evidence="1">
    <location>
        <begin position="288"/>
        <end position="309"/>
    </location>
</feature>
<dbReference type="RefSeq" id="WP_090071533.1">
    <property type="nucleotide sequence ID" value="NZ_FOVR01000004.1"/>
</dbReference>
<reference evidence="3 4" key="1">
    <citation type="submission" date="2016-10" db="EMBL/GenBank/DDBJ databases">
        <authorList>
            <person name="de Groot N.N."/>
        </authorList>
    </citation>
    <scope>NUCLEOTIDE SEQUENCE [LARGE SCALE GENOMIC DNA]</scope>
    <source>
        <strain evidence="3 4">CGMCC 1.9157</strain>
    </source>
</reference>
<feature type="domain" description="DUF7973" evidence="2">
    <location>
        <begin position="4"/>
        <end position="169"/>
    </location>
</feature>
<keyword evidence="1" id="KW-1133">Transmembrane helix</keyword>
<feature type="transmembrane region" description="Helical" evidence="1">
    <location>
        <begin position="246"/>
        <end position="268"/>
    </location>
</feature>
<feature type="transmembrane region" description="Helical" evidence="1">
    <location>
        <begin position="141"/>
        <end position="157"/>
    </location>
</feature>
<dbReference type="Pfam" id="PF25928">
    <property type="entry name" value="DUF7973"/>
    <property type="match status" value="2"/>
</dbReference>
<feature type="transmembrane region" description="Helical" evidence="1">
    <location>
        <begin position="28"/>
        <end position="45"/>
    </location>
</feature>
<feature type="transmembrane region" description="Helical" evidence="1">
    <location>
        <begin position="215"/>
        <end position="234"/>
    </location>
</feature>
<evidence type="ECO:0000313" key="4">
    <source>
        <dbReference type="Proteomes" id="UP000199236"/>
    </source>
</evidence>
<dbReference type="OrthoDB" id="4484645at2"/>